<dbReference type="Pfam" id="PF12228">
    <property type="entry name" value="DUF3604"/>
    <property type="match status" value="2"/>
</dbReference>
<accession>A0ABV3Z4K7</accession>
<evidence type="ECO:0000313" key="2">
    <source>
        <dbReference type="Proteomes" id="UP001560685"/>
    </source>
</evidence>
<dbReference type="RefSeq" id="WP_369313730.1">
    <property type="nucleotide sequence ID" value="NZ_JBEHZE010000001.1"/>
</dbReference>
<proteinExistence type="predicted"/>
<dbReference type="EMBL" id="JBEHZE010000001">
    <property type="protein sequence ID" value="MEX6633741.1"/>
    <property type="molecule type" value="Genomic_DNA"/>
</dbReference>
<comment type="caution">
    <text evidence="1">The sequence shown here is derived from an EMBL/GenBank/DDBJ whole genome shotgun (WGS) entry which is preliminary data.</text>
</comment>
<reference evidence="1 2" key="1">
    <citation type="submission" date="2024-05" db="EMBL/GenBank/DDBJ databases">
        <title>Three bacterial strains, DH-69, EH-24, and ECK-19 isolated from coastal sediments.</title>
        <authorList>
            <person name="Ye Y.-Q."/>
            <person name="Du Z.-J."/>
        </authorList>
    </citation>
    <scope>NUCLEOTIDE SEQUENCE [LARGE SCALE GENOMIC DNA]</scope>
    <source>
        <strain evidence="1 2">ECK-19</strain>
    </source>
</reference>
<sequence>MKNIILFVAALAVSAFLGWKTYSHFVVSGKLGHERSGGEVVGDAVPDAVIFARQMADQSATEPGSTEQVLFGDLHVHSTYSTDAFLWALPLNHGKGVHPVADACDYARYCSAIDFWAITDHAEALTPARWAETKDAVRQCQAKSVDQQNPDLVSMIGFEWTQVGPTPAEHFGHKNVIFLGLDDNQVAARPIAAQGAATDALRTNAAGMPALVSVADFKNRQIYYDLNTFLKNTRDVPACDEALPSSELPSDCYESAPLPGELIDRIADQGLDPLIIPHGSSWGFYTPPTTSWDKQLAPIHQPEKFSLIEIYSGHGNSEEYREYKNILDLQPDFSATCPPKQDGFTPPCVRAGEIIEERCLNEGGGADLCSIKAKEARDVTAGMGIAYHLAIAGESPEDWLDSGQCTDCYLPPFHHRPLTSVQYGLAISNFDDVQPGEEPIRFNWGFIASSDNHRARPGTGYKEVARRLNTETGGVVDPKYRKIFIAEEEVANSDVHRKTREELAALAGFQLTELERQSSFWQTGGLAAVHTEGRSREQIWDALQRRETYATSGPRMLMWFDRVDPQGQQVPMGATVEASASGEFHVKAVGSFKQKPGCPEFAVNALGEERIESLCAGECYNPTDERNLIERIEIVRIRPQVVPNEDVGNLIDDPFLVHKCEPSQNGCSFNFTDATFTEDGRDALYYARAIQEARPTINAEPVRCERDEEGNCVKAKLCFGDWRTGDEDCTAMKDVRAWSSPIYLSYRQENVSTDGE</sequence>
<dbReference type="Gene3D" id="3.20.20.140">
    <property type="entry name" value="Metal-dependent hydrolases"/>
    <property type="match status" value="1"/>
</dbReference>
<gene>
    <name evidence="1" type="ORF">ABFZ84_09310</name>
</gene>
<name>A0ABV3Z4K7_9PROT</name>
<dbReference type="Proteomes" id="UP001560685">
    <property type="component" value="Unassembled WGS sequence"/>
</dbReference>
<evidence type="ECO:0000313" key="1">
    <source>
        <dbReference type="EMBL" id="MEX6633741.1"/>
    </source>
</evidence>
<dbReference type="InterPro" id="IPR016195">
    <property type="entry name" value="Pol/histidinol_Pase-like"/>
</dbReference>
<protein>
    <submittedName>
        <fullName evidence="1">DUF3604 domain-containing protein</fullName>
    </submittedName>
</protein>
<keyword evidence="2" id="KW-1185">Reference proteome</keyword>
<dbReference type="SUPFAM" id="SSF89550">
    <property type="entry name" value="PHP domain-like"/>
    <property type="match status" value="1"/>
</dbReference>
<dbReference type="InterPro" id="IPR022028">
    <property type="entry name" value="DUF3604"/>
</dbReference>
<organism evidence="1 2">
    <name type="scientific">Hyphococcus lacteus</name>
    <dbReference type="NCBI Taxonomy" id="3143536"/>
    <lineage>
        <taxon>Bacteria</taxon>
        <taxon>Pseudomonadati</taxon>
        <taxon>Pseudomonadota</taxon>
        <taxon>Alphaproteobacteria</taxon>
        <taxon>Parvularculales</taxon>
        <taxon>Parvularculaceae</taxon>
        <taxon>Hyphococcus</taxon>
    </lineage>
</organism>